<dbReference type="KEGG" id="vg:29125697"/>
<dbReference type="RefSeq" id="YP_009303126.1">
    <property type="nucleotide sequence ID" value="NC_031252.1"/>
</dbReference>
<evidence type="ECO:0000313" key="1">
    <source>
        <dbReference type="EMBL" id="AMM44519.1"/>
    </source>
</evidence>
<keyword evidence="2" id="KW-1185">Reference proteome</keyword>
<gene>
    <name evidence="1" type="primary">57</name>
    <name evidence="1" type="ORF">BARRETLEMON_57</name>
</gene>
<name>A0A140G784_9CAUD</name>
<organism evidence="1 2">
    <name type="scientific">Arthrobacter phage BarretLemon</name>
    <dbReference type="NCBI Taxonomy" id="1796994"/>
    <lineage>
        <taxon>Viruses</taxon>
        <taxon>Duplodnaviria</taxon>
        <taxon>Heunggongvirae</taxon>
        <taxon>Uroviricota</taxon>
        <taxon>Caudoviricetes</taxon>
        <taxon>Berryhillviridae</taxon>
        <taxon>Marthavirus</taxon>
        <taxon>Marthavirus barretlemon</taxon>
    </lineage>
</organism>
<evidence type="ECO:0000313" key="2">
    <source>
        <dbReference type="Proteomes" id="UP000204546"/>
    </source>
</evidence>
<reference evidence="2" key="1">
    <citation type="submission" date="2016-02" db="EMBL/GenBank/DDBJ databases">
        <authorList>
            <person name="Wen L."/>
            <person name="He K."/>
            <person name="Yang H."/>
        </authorList>
    </citation>
    <scope>NUCLEOTIDE SEQUENCE [LARGE SCALE GENOMIC DNA]</scope>
</reference>
<sequence>MNEQHLELAQALYVARRPGGIWKYMTDRQKDSYLRAAARLADALPHLGYTKEDSK</sequence>
<dbReference type="EMBL" id="KU647629">
    <property type="protein sequence ID" value="AMM44519.1"/>
    <property type="molecule type" value="Genomic_DNA"/>
</dbReference>
<proteinExistence type="predicted"/>
<protein>
    <submittedName>
        <fullName evidence="1">Uncharacterized protein</fullName>
    </submittedName>
</protein>
<dbReference type="Proteomes" id="UP000204546">
    <property type="component" value="Segment"/>
</dbReference>
<dbReference type="GeneID" id="29125697"/>
<accession>A0A140G784</accession>